<evidence type="ECO:0000313" key="12">
    <source>
        <dbReference type="EMBL" id="CAI9116925.1"/>
    </source>
</evidence>
<dbReference type="GO" id="GO:0004340">
    <property type="term" value="F:glucokinase activity"/>
    <property type="evidence" value="ECO:0007669"/>
    <property type="project" value="TreeGrafter"/>
</dbReference>
<evidence type="ECO:0000256" key="6">
    <source>
        <dbReference type="ARBA" id="ARBA00022777"/>
    </source>
</evidence>
<dbReference type="GO" id="GO:0005739">
    <property type="term" value="C:mitochondrion"/>
    <property type="evidence" value="ECO:0007669"/>
    <property type="project" value="UniProtKB-ARBA"/>
</dbReference>
<dbReference type="Pfam" id="PF00349">
    <property type="entry name" value="Hexokinase_1"/>
    <property type="match status" value="1"/>
</dbReference>
<reference evidence="12" key="1">
    <citation type="submission" date="2023-03" db="EMBL/GenBank/DDBJ databases">
        <authorList>
            <person name="Julca I."/>
        </authorList>
    </citation>
    <scope>NUCLEOTIDE SEQUENCE</scope>
</reference>
<evidence type="ECO:0000256" key="1">
    <source>
        <dbReference type="ARBA" id="ARBA00004888"/>
    </source>
</evidence>
<gene>
    <name evidence="12" type="ORF">OLC1_LOCUS23087</name>
</gene>
<dbReference type="InterPro" id="IPR019807">
    <property type="entry name" value="Hexokinase_BS"/>
</dbReference>
<dbReference type="PROSITE" id="PS51748">
    <property type="entry name" value="HEXOKINASE_2"/>
    <property type="match status" value="1"/>
</dbReference>
<dbReference type="PANTHER" id="PTHR19443">
    <property type="entry name" value="HEXOKINASE"/>
    <property type="match status" value="1"/>
</dbReference>
<evidence type="ECO:0000256" key="4">
    <source>
        <dbReference type="ARBA" id="ARBA00022679"/>
    </source>
</evidence>
<comment type="pathway">
    <text evidence="2">Carbohydrate metabolism; hexose metabolism.</text>
</comment>
<dbReference type="Pfam" id="PF03727">
    <property type="entry name" value="Hexokinase_2"/>
    <property type="match status" value="1"/>
</dbReference>
<dbReference type="GO" id="GO:0005524">
    <property type="term" value="F:ATP binding"/>
    <property type="evidence" value="ECO:0007669"/>
    <property type="project" value="UniProtKB-UniRule"/>
</dbReference>
<dbReference type="Gene3D" id="3.40.367.20">
    <property type="match status" value="1"/>
</dbReference>
<protein>
    <recommendedName>
        <fullName evidence="9">Phosphotransferase</fullName>
        <ecNumber evidence="9">2.7.1.-</ecNumber>
    </recommendedName>
</protein>
<dbReference type="EMBL" id="OX459125">
    <property type="protein sequence ID" value="CAI9116925.1"/>
    <property type="molecule type" value="Genomic_DNA"/>
</dbReference>
<evidence type="ECO:0000256" key="8">
    <source>
        <dbReference type="ARBA" id="ARBA00023152"/>
    </source>
</evidence>
<evidence type="ECO:0000256" key="9">
    <source>
        <dbReference type="RuleBase" id="RU362007"/>
    </source>
</evidence>
<dbReference type="PRINTS" id="PR00475">
    <property type="entry name" value="HEXOKINASE"/>
</dbReference>
<dbReference type="InterPro" id="IPR022673">
    <property type="entry name" value="Hexokinase_C"/>
</dbReference>
<evidence type="ECO:0000259" key="11">
    <source>
        <dbReference type="Pfam" id="PF03727"/>
    </source>
</evidence>
<comment type="pathway">
    <text evidence="1">Carbohydrate degradation; glycolysis; D-glyceraldehyde 3-phosphate and glycerone phosphate from D-glucose: step 1/4.</text>
</comment>
<evidence type="ECO:0000256" key="5">
    <source>
        <dbReference type="ARBA" id="ARBA00022741"/>
    </source>
</evidence>
<dbReference type="GO" id="GO:0008865">
    <property type="term" value="F:fructokinase activity"/>
    <property type="evidence" value="ECO:0007669"/>
    <property type="project" value="TreeGrafter"/>
</dbReference>
<dbReference type="InterPro" id="IPR022672">
    <property type="entry name" value="Hexokinase_N"/>
</dbReference>
<name>A0AAV1EB66_OLDCO</name>
<keyword evidence="6 9" id="KW-0418">Kinase</keyword>
<dbReference type="GO" id="GO:0005536">
    <property type="term" value="F:D-glucose binding"/>
    <property type="evidence" value="ECO:0007669"/>
    <property type="project" value="InterPro"/>
</dbReference>
<feature type="domain" description="Hexokinase C-terminal" evidence="11">
    <location>
        <begin position="254"/>
        <end position="492"/>
    </location>
</feature>
<evidence type="ECO:0000256" key="3">
    <source>
        <dbReference type="ARBA" id="ARBA00009225"/>
    </source>
</evidence>
<dbReference type="InterPro" id="IPR001312">
    <property type="entry name" value="Hexokinase"/>
</dbReference>
<proteinExistence type="inferred from homology"/>
<dbReference type="PROSITE" id="PS00378">
    <property type="entry name" value="HEXOKINASE_1"/>
    <property type="match status" value="1"/>
</dbReference>
<dbReference type="InterPro" id="IPR043129">
    <property type="entry name" value="ATPase_NBD"/>
</dbReference>
<evidence type="ECO:0000259" key="10">
    <source>
        <dbReference type="Pfam" id="PF00349"/>
    </source>
</evidence>
<dbReference type="GO" id="GO:0006006">
    <property type="term" value="P:glucose metabolic process"/>
    <property type="evidence" value="ECO:0007669"/>
    <property type="project" value="TreeGrafter"/>
</dbReference>
<evidence type="ECO:0000313" key="13">
    <source>
        <dbReference type="Proteomes" id="UP001161247"/>
    </source>
</evidence>
<keyword evidence="7 9" id="KW-0067">ATP-binding</keyword>
<comment type="similarity">
    <text evidence="3 9">Belongs to the hexokinase family.</text>
</comment>
<keyword evidence="4 9" id="KW-0808">Transferase</keyword>
<dbReference type="GO" id="GO:0006096">
    <property type="term" value="P:glycolytic process"/>
    <property type="evidence" value="ECO:0007669"/>
    <property type="project" value="UniProtKB-KW"/>
</dbReference>
<dbReference type="Gene3D" id="3.30.420.40">
    <property type="match status" value="1"/>
</dbReference>
<evidence type="ECO:0000256" key="7">
    <source>
        <dbReference type="ARBA" id="ARBA00022840"/>
    </source>
</evidence>
<dbReference type="GO" id="GO:0001678">
    <property type="term" value="P:intracellular glucose homeostasis"/>
    <property type="evidence" value="ECO:0007669"/>
    <property type="project" value="InterPro"/>
</dbReference>
<dbReference type="CDD" id="cd24020">
    <property type="entry name" value="ASKHA_NBD_HK_plant"/>
    <property type="match status" value="1"/>
</dbReference>
<dbReference type="GO" id="GO:0005829">
    <property type="term" value="C:cytosol"/>
    <property type="evidence" value="ECO:0007669"/>
    <property type="project" value="TreeGrafter"/>
</dbReference>
<dbReference type="EC" id="2.7.1.-" evidence="9"/>
<feature type="domain" description="Hexokinase N-terminal" evidence="10">
    <location>
        <begin position="48"/>
        <end position="247"/>
    </location>
</feature>
<evidence type="ECO:0000256" key="2">
    <source>
        <dbReference type="ARBA" id="ARBA00005028"/>
    </source>
</evidence>
<dbReference type="FunFam" id="3.40.367.20:FF:000003">
    <property type="entry name" value="Phosphotransferase"/>
    <property type="match status" value="1"/>
</dbReference>
<accession>A0AAV1EB66</accession>
<dbReference type="PANTHER" id="PTHR19443:SF63">
    <property type="entry name" value="HEXOKINASE-LIKE 1 PROTEIN-RELATED"/>
    <property type="match status" value="1"/>
</dbReference>
<dbReference type="FunFam" id="3.30.420.40:FF:000034">
    <property type="entry name" value="Phosphotransferase"/>
    <property type="match status" value="1"/>
</dbReference>
<organism evidence="12 13">
    <name type="scientific">Oldenlandia corymbosa var. corymbosa</name>
    <dbReference type="NCBI Taxonomy" id="529605"/>
    <lineage>
        <taxon>Eukaryota</taxon>
        <taxon>Viridiplantae</taxon>
        <taxon>Streptophyta</taxon>
        <taxon>Embryophyta</taxon>
        <taxon>Tracheophyta</taxon>
        <taxon>Spermatophyta</taxon>
        <taxon>Magnoliopsida</taxon>
        <taxon>eudicotyledons</taxon>
        <taxon>Gunneridae</taxon>
        <taxon>Pentapetalae</taxon>
        <taxon>asterids</taxon>
        <taxon>lamiids</taxon>
        <taxon>Gentianales</taxon>
        <taxon>Rubiaceae</taxon>
        <taxon>Rubioideae</taxon>
        <taxon>Spermacoceae</taxon>
        <taxon>Hedyotis-Oldenlandia complex</taxon>
        <taxon>Oldenlandia</taxon>
    </lineage>
</organism>
<sequence>MSIAAVTPPAFRSIYERRSAAKVVVPVSRHRVIMAVQSSSVVSAAPILTKLKKDCATPLPVLRHVADAMAADMRAGLVADGVSDLKMILSYVDTLPTGNEKGLFYALDLGGTNFRVLRVQLGGKEERVIATEFDQVSIPPELMFGTSEELFDFIASGLAKFAQTEGGDFYLPQERTREIGFTFSFPVKQTSVDSGILIKWTKGFAVSGTAGKDVVACLNEAMERQGLNMRVSALVNDTVATLAGARYWDDDVMVSVILGTGTNACYVESIGAIPKLQSNDSKSGRTIVNTEWGAFSNGLPLTEFDREMDAESINPGEQIFEKTISGMYLGEIVRRVLIKMAQGGELFGNSISEKLMTPFALRTPDICAMQQDTSKDLGHVGSILYDVLGVSSNTAERQIVVEVCDTIAERGGRLAGAGIVGILEKMEEDSKGLIFGKRTVVAMDGGLYEHYPQYRSYLQEAVDELLGSEISKNIVIEHTKDGSGIGAALLAATNSKYPHDF</sequence>
<dbReference type="Proteomes" id="UP001161247">
    <property type="component" value="Chromosome 8"/>
</dbReference>
<keyword evidence="8 9" id="KW-0324">Glycolysis</keyword>
<dbReference type="AlphaFoldDB" id="A0AAV1EB66"/>
<keyword evidence="5 9" id="KW-0547">Nucleotide-binding</keyword>
<keyword evidence="13" id="KW-1185">Reference proteome</keyword>
<dbReference type="SUPFAM" id="SSF53067">
    <property type="entry name" value="Actin-like ATPase domain"/>
    <property type="match status" value="2"/>
</dbReference>